<evidence type="ECO:0000313" key="2">
    <source>
        <dbReference type="Proteomes" id="UP001407405"/>
    </source>
</evidence>
<comment type="caution">
    <text evidence="1">The sequence shown here is derived from an EMBL/GenBank/DDBJ whole genome shotgun (WGS) entry which is preliminary data.</text>
</comment>
<dbReference type="Proteomes" id="UP001407405">
    <property type="component" value="Unassembled WGS sequence"/>
</dbReference>
<organism evidence="1 2">
    <name type="scientific">Anoxynatronum sibiricum</name>
    <dbReference type="NCBI Taxonomy" id="210623"/>
    <lineage>
        <taxon>Bacteria</taxon>
        <taxon>Bacillati</taxon>
        <taxon>Bacillota</taxon>
        <taxon>Clostridia</taxon>
        <taxon>Eubacteriales</taxon>
        <taxon>Clostridiaceae</taxon>
        <taxon>Anoxynatronum</taxon>
    </lineage>
</organism>
<gene>
    <name evidence="1" type="ORF">AAIG11_09935</name>
</gene>
<dbReference type="EMBL" id="JBCITM010000009">
    <property type="protein sequence ID" value="MEN1760795.1"/>
    <property type="molecule type" value="Genomic_DNA"/>
</dbReference>
<dbReference type="InterPro" id="IPR036291">
    <property type="entry name" value="NAD(P)-bd_dom_sf"/>
</dbReference>
<protein>
    <submittedName>
        <fullName evidence="1">Uncharacterized protein</fullName>
    </submittedName>
</protein>
<keyword evidence="2" id="KW-1185">Reference proteome</keyword>
<sequence length="94" mass="11197">MSHILNLFESHFTEVLWKDVSNQQKPHEAIELSLDSEKAHRELMWRPVWSLEKTVFYTASWYHSFLQKGEVRTDDQLERYIQDAVGAGMTWVKD</sequence>
<proteinExistence type="predicted"/>
<name>A0ABU9VVA8_9CLOT</name>
<reference evidence="1 2" key="1">
    <citation type="submission" date="2024-04" db="EMBL/GenBank/DDBJ databases">
        <title>Genome sequencing and metabolic network reconstruction of aminoacids and betaine degradation by Anoxynatronum sibiricum.</title>
        <authorList>
            <person name="Detkova E.N."/>
            <person name="Boltjanskaja Y.V."/>
            <person name="Mardanov A.V."/>
            <person name="Kevbrin V."/>
        </authorList>
    </citation>
    <scope>NUCLEOTIDE SEQUENCE [LARGE SCALE GENOMIC DNA]</scope>
    <source>
        <strain evidence="1 2">Z-7981</strain>
    </source>
</reference>
<evidence type="ECO:0000313" key="1">
    <source>
        <dbReference type="EMBL" id="MEN1760795.1"/>
    </source>
</evidence>
<dbReference type="RefSeq" id="WP_343186120.1">
    <property type="nucleotide sequence ID" value="NZ_JBCITM010000009.1"/>
</dbReference>
<dbReference type="Gene3D" id="3.90.25.10">
    <property type="entry name" value="UDP-galactose 4-epimerase, domain 1"/>
    <property type="match status" value="1"/>
</dbReference>
<accession>A0ABU9VVA8</accession>
<dbReference type="SUPFAM" id="SSF51735">
    <property type="entry name" value="NAD(P)-binding Rossmann-fold domains"/>
    <property type="match status" value="1"/>
</dbReference>